<evidence type="ECO:0000256" key="5">
    <source>
        <dbReference type="ARBA" id="ARBA00022833"/>
    </source>
</evidence>
<name>A0ABQ2NH20_9FLAO</name>
<dbReference type="PANTHER" id="PTHR11409">
    <property type="entry name" value="ADENOSINE DEAMINASE"/>
    <property type="match status" value="1"/>
</dbReference>
<organism evidence="7 8">
    <name type="scientific">Cloacibacterium rupense</name>
    <dbReference type="NCBI Taxonomy" id="517423"/>
    <lineage>
        <taxon>Bacteria</taxon>
        <taxon>Pseudomonadati</taxon>
        <taxon>Bacteroidota</taxon>
        <taxon>Flavobacteriia</taxon>
        <taxon>Flavobacteriales</taxon>
        <taxon>Weeksellaceae</taxon>
    </lineage>
</organism>
<dbReference type="InterPro" id="IPR006330">
    <property type="entry name" value="Ado/ade_deaminase"/>
</dbReference>
<evidence type="ECO:0000256" key="2">
    <source>
        <dbReference type="ARBA" id="ARBA00006676"/>
    </source>
</evidence>
<dbReference type="PROSITE" id="PS00485">
    <property type="entry name" value="A_DEAMINASE"/>
    <property type="match status" value="1"/>
</dbReference>
<sequence>MNSLFLIAQNTTSLSKDEQVLDNKLSLLKTEILNNAEKDKLPIYTTTFSTLKPLIENSTLYKTFQKMPKGALLHSHSGGITNAEWLIHKAAAYENCYVFTDTNQQKHPFGQLMIFKENEVPNGFIKLKDFLKNDSNAKEKLLQLLTLKRNNLSEYIDYWVEFEKRFQRIGSLLTYRPIFKEYYQEAFQELIKDHVQHVEIRYIFGQLFDDERQDYPIETAVFDLKKIEKEIQKTHPEFTVKIIYTSLKFLDKTIVEKELEKAYQLKKKYPDFITGFDLVADEASGNSVAYFNPLWKNMKNLEKKYRVKLPLYLHAGESCSIHNHNISEIPLANNRRIGHALNLIYFPKLMEQVKQKQNLIEVSPISNQTLGYVSDLRNHPARVLLANNVNISINSDDPGVFGYDGLSYDFWMAFMNWDLTVKDLKKLIFNSIEFSSLNTSEKQKAKLHLQKEWNAFVKNSIQ</sequence>
<dbReference type="Proteomes" id="UP000620064">
    <property type="component" value="Unassembled WGS sequence"/>
</dbReference>
<dbReference type="SUPFAM" id="SSF51556">
    <property type="entry name" value="Metallo-dependent hydrolases"/>
    <property type="match status" value="1"/>
</dbReference>
<dbReference type="Gene3D" id="3.20.20.140">
    <property type="entry name" value="Metal-dependent hydrolases"/>
    <property type="match status" value="1"/>
</dbReference>
<keyword evidence="8" id="KW-1185">Reference proteome</keyword>
<dbReference type="RefSeq" id="WP_229663388.1">
    <property type="nucleotide sequence ID" value="NZ_BMLV01000002.1"/>
</dbReference>
<gene>
    <name evidence="7" type="ORF">GCM10010992_10490</name>
</gene>
<evidence type="ECO:0000259" key="6">
    <source>
        <dbReference type="Pfam" id="PF00962"/>
    </source>
</evidence>
<evidence type="ECO:0000313" key="8">
    <source>
        <dbReference type="Proteomes" id="UP000620064"/>
    </source>
</evidence>
<comment type="similarity">
    <text evidence="2">Belongs to the metallo-dependent hydrolases superfamily. Adenosine and AMP deaminases family.</text>
</comment>
<keyword evidence="4" id="KW-0378">Hydrolase</keyword>
<protein>
    <recommendedName>
        <fullName evidence="6">Adenosine deaminase domain-containing protein</fullName>
    </recommendedName>
</protein>
<evidence type="ECO:0000256" key="4">
    <source>
        <dbReference type="ARBA" id="ARBA00022801"/>
    </source>
</evidence>
<evidence type="ECO:0000256" key="3">
    <source>
        <dbReference type="ARBA" id="ARBA00022723"/>
    </source>
</evidence>
<keyword evidence="5" id="KW-0862">Zinc</keyword>
<comment type="caution">
    <text evidence="7">The sequence shown here is derived from an EMBL/GenBank/DDBJ whole genome shotgun (WGS) entry which is preliminary data.</text>
</comment>
<accession>A0ABQ2NH20</accession>
<dbReference type="InterPro" id="IPR001365">
    <property type="entry name" value="A_deaminase_dom"/>
</dbReference>
<comment type="cofactor">
    <cofactor evidence="1">
        <name>Zn(2+)</name>
        <dbReference type="ChEBI" id="CHEBI:29105"/>
    </cofactor>
</comment>
<dbReference type="PANTHER" id="PTHR11409:SF39">
    <property type="entry name" value="ADENOSINE DEAMINASE 2"/>
    <property type="match status" value="1"/>
</dbReference>
<dbReference type="InterPro" id="IPR032466">
    <property type="entry name" value="Metal_Hydrolase"/>
</dbReference>
<dbReference type="Pfam" id="PF00962">
    <property type="entry name" value="A_deaminase"/>
    <property type="match status" value="1"/>
</dbReference>
<dbReference type="EMBL" id="BMLV01000002">
    <property type="protein sequence ID" value="GGP03168.1"/>
    <property type="molecule type" value="Genomic_DNA"/>
</dbReference>
<proteinExistence type="inferred from homology"/>
<evidence type="ECO:0000256" key="1">
    <source>
        <dbReference type="ARBA" id="ARBA00001947"/>
    </source>
</evidence>
<dbReference type="InterPro" id="IPR006650">
    <property type="entry name" value="A/AMP_deam_AS"/>
</dbReference>
<feature type="domain" description="Adenosine deaminase" evidence="6">
    <location>
        <begin position="158"/>
        <end position="444"/>
    </location>
</feature>
<keyword evidence="3" id="KW-0479">Metal-binding</keyword>
<reference evidence="8" key="1">
    <citation type="journal article" date="2019" name="Int. J. Syst. Evol. Microbiol.">
        <title>The Global Catalogue of Microorganisms (GCM) 10K type strain sequencing project: providing services to taxonomists for standard genome sequencing and annotation.</title>
        <authorList>
            <consortium name="The Broad Institute Genomics Platform"/>
            <consortium name="The Broad Institute Genome Sequencing Center for Infectious Disease"/>
            <person name="Wu L."/>
            <person name="Ma J."/>
        </authorList>
    </citation>
    <scope>NUCLEOTIDE SEQUENCE [LARGE SCALE GENOMIC DNA]</scope>
    <source>
        <strain evidence="8">CGMCC 1.7656</strain>
    </source>
</reference>
<evidence type="ECO:0000313" key="7">
    <source>
        <dbReference type="EMBL" id="GGP03168.1"/>
    </source>
</evidence>